<dbReference type="RefSeq" id="WP_264842449.1">
    <property type="nucleotide sequence ID" value="NZ_AP025628.1"/>
</dbReference>
<keyword evidence="4" id="KW-1185">Reference proteome</keyword>
<dbReference type="KEGG" id="cmic:caldi_29140"/>
<dbReference type="PANTHER" id="PTHR21666:SF270">
    <property type="entry name" value="MUREIN HYDROLASE ACTIVATOR ENVC"/>
    <property type="match status" value="1"/>
</dbReference>
<evidence type="ECO:0000313" key="3">
    <source>
        <dbReference type="EMBL" id="BDG61824.1"/>
    </source>
</evidence>
<dbReference type="InterPro" id="IPR018392">
    <property type="entry name" value="LysM"/>
</dbReference>
<dbReference type="SUPFAM" id="SSF54106">
    <property type="entry name" value="LysM domain"/>
    <property type="match status" value="1"/>
</dbReference>
<evidence type="ECO:0000259" key="2">
    <source>
        <dbReference type="PROSITE" id="PS51782"/>
    </source>
</evidence>
<dbReference type="Gene3D" id="2.70.70.10">
    <property type="entry name" value="Glucose Permease (Domain IIA)"/>
    <property type="match status" value="1"/>
</dbReference>
<evidence type="ECO:0000313" key="4">
    <source>
        <dbReference type="Proteomes" id="UP001163687"/>
    </source>
</evidence>
<dbReference type="EMBL" id="AP025628">
    <property type="protein sequence ID" value="BDG61824.1"/>
    <property type="molecule type" value="Genomic_DNA"/>
</dbReference>
<dbReference type="InterPro" id="IPR011055">
    <property type="entry name" value="Dup_hybrid_motif"/>
</dbReference>
<dbReference type="Proteomes" id="UP001163687">
    <property type="component" value="Chromosome"/>
</dbReference>
<reference evidence="3" key="1">
    <citation type="submission" date="2022-03" db="EMBL/GenBank/DDBJ databases">
        <title>Complete genome sequence of Caldinitratiruptor microaerophilus.</title>
        <authorList>
            <person name="Mukaiyama R."/>
            <person name="Nishiyama T."/>
            <person name="Ueda K."/>
        </authorList>
    </citation>
    <scope>NUCLEOTIDE SEQUENCE</scope>
    <source>
        <strain evidence="3">JCM 16183</strain>
    </source>
</reference>
<evidence type="ECO:0000256" key="1">
    <source>
        <dbReference type="SAM" id="Phobius"/>
    </source>
</evidence>
<dbReference type="Pfam" id="PF01476">
    <property type="entry name" value="LysM"/>
    <property type="match status" value="2"/>
</dbReference>
<dbReference type="Gene3D" id="3.10.350.10">
    <property type="entry name" value="LysM domain"/>
    <property type="match status" value="2"/>
</dbReference>
<dbReference type="AlphaFoldDB" id="A0AA35CNN2"/>
<feature type="domain" description="LysM" evidence="2">
    <location>
        <begin position="155"/>
        <end position="199"/>
    </location>
</feature>
<dbReference type="GO" id="GO:0004222">
    <property type="term" value="F:metalloendopeptidase activity"/>
    <property type="evidence" value="ECO:0007669"/>
    <property type="project" value="TreeGrafter"/>
</dbReference>
<keyword evidence="1" id="KW-0472">Membrane</keyword>
<proteinExistence type="predicted"/>
<dbReference type="InterPro" id="IPR016047">
    <property type="entry name" value="M23ase_b-sheet_dom"/>
</dbReference>
<name>A0AA35CNN2_9FIRM</name>
<keyword evidence="1" id="KW-0812">Transmembrane</keyword>
<dbReference type="Pfam" id="PF01551">
    <property type="entry name" value="Peptidase_M23"/>
    <property type="match status" value="1"/>
</dbReference>
<dbReference type="CDD" id="cd00118">
    <property type="entry name" value="LysM"/>
    <property type="match status" value="2"/>
</dbReference>
<organism evidence="3 4">
    <name type="scientific">Caldinitratiruptor microaerophilus</name>
    <dbReference type="NCBI Taxonomy" id="671077"/>
    <lineage>
        <taxon>Bacteria</taxon>
        <taxon>Bacillati</taxon>
        <taxon>Bacillota</taxon>
        <taxon>Clostridia</taxon>
        <taxon>Eubacteriales</taxon>
        <taxon>Symbiobacteriaceae</taxon>
        <taxon>Caldinitratiruptor</taxon>
    </lineage>
</organism>
<dbReference type="InterPro" id="IPR036779">
    <property type="entry name" value="LysM_dom_sf"/>
</dbReference>
<feature type="domain" description="LysM" evidence="2">
    <location>
        <begin position="104"/>
        <end position="148"/>
    </location>
</feature>
<sequence>MDRAQPLQRPTGRPVFYAAGVVLVAGALALTSGRGVPEGLRASPPAAPGAPAAAADGRPSLAAGWLDWLAAGPDGQAAEVPARFPGRPGRAGDEAEAAPPPRLLTYTVRPGDTLWDLARRFGTDTDTLLAANPNLASERIQPGQELRVIAHVSRAVHKVQRGETLAGIARQYGVPADKVAAANGLDVQSAIVPGQELIIPGARPRIQLASRGEVRGAGGGWIWPVRGRLTSGFGPRWGSVHPGIDIGAPAGTTAVAARAGRVVEAGWDGGYGLSVVIDHGGGVKSRYGHASALLVRAGQQVEQGQPILKVGSTGFSTGPHLHFEIIVGGRQVDPRKYLP</sequence>
<protein>
    <recommendedName>
        <fullName evidence="2">LysM domain-containing protein</fullName>
    </recommendedName>
</protein>
<dbReference type="SUPFAM" id="SSF51261">
    <property type="entry name" value="Duplicated hybrid motif"/>
    <property type="match status" value="1"/>
</dbReference>
<accession>A0AA35CNN2</accession>
<feature type="transmembrane region" description="Helical" evidence="1">
    <location>
        <begin position="15"/>
        <end position="33"/>
    </location>
</feature>
<dbReference type="PANTHER" id="PTHR21666">
    <property type="entry name" value="PEPTIDASE-RELATED"/>
    <property type="match status" value="1"/>
</dbReference>
<dbReference type="InterPro" id="IPR050570">
    <property type="entry name" value="Cell_wall_metabolism_enzyme"/>
</dbReference>
<dbReference type="CDD" id="cd12797">
    <property type="entry name" value="M23_peptidase"/>
    <property type="match status" value="1"/>
</dbReference>
<dbReference type="SMART" id="SM00257">
    <property type="entry name" value="LysM"/>
    <property type="match status" value="2"/>
</dbReference>
<dbReference type="PROSITE" id="PS51782">
    <property type="entry name" value="LYSM"/>
    <property type="match status" value="2"/>
</dbReference>
<gene>
    <name evidence="3" type="ORF">caldi_29140</name>
</gene>
<keyword evidence="1" id="KW-1133">Transmembrane helix</keyword>